<feature type="transmembrane region" description="Helical" evidence="2">
    <location>
        <begin position="1036"/>
        <end position="1056"/>
    </location>
</feature>
<name>A0ABD2MBM8_9BILA</name>
<dbReference type="Gene3D" id="2.20.25.240">
    <property type="match status" value="1"/>
</dbReference>
<evidence type="ECO:0000313" key="4">
    <source>
        <dbReference type="EMBL" id="KAL3124886.1"/>
    </source>
</evidence>
<dbReference type="InterPro" id="IPR018289">
    <property type="entry name" value="MULE_transposase_dom"/>
</dbReference>
<feature type="domain" description="MULE transposase" evidence="3">
    <location>
        <begin position="245"/>
        <end position="335"/>
    </location>
</feature>
<feature type="transmembrane region" description="Helical" evidence="2">
    <location>
        <begin position="907"/>
        <end position="925"/>
    </location>
</feature>
<comment type="caution">
    <text evidence="4">The sequence shown here is derived from an EMBL/GenBank/DDBJ whole genome shotgun (WGS) entry which is preliminary data.</text>
</comment>
<keyword evidence="2" id="KW-1133">Transmembrane helix</keyword>
<keyword evidence="2" id="KW-0472">Membrane</keyword>
<evidence type="ECO:0000256" key="2">
    <source>
        <dbReference type="SAM" id="Phobius"/>
    </source>
</evidence>
<feature type="transmembrane region" description="Helical" evidence="2">
    <location>
        <begin position="1077"/>
        <end position="1096"/>
    </location>
</feature>
<gene>
    <name evidence="4" type="ORF">niasHT_002659</name>
</gene>
<dbReference type="Pfam" id="PF10551">
    <property type="entry name" value="MULE"/>
    <property type="match status" value="1"/>
</dbReference>
<dbReference type="PANTHER" id="PTHR47160">
    <property type="entry name" value="PUTATIVE-RELATED"/>
    <property type="match status" value="1"/>
</dbReference>
<keyword evidence="2" id="KW-0812">Transmembrane</keyword>
<dbReference type="AlphaFoldDB" id="A0ABD2MBM8"/>
<evidence type="ECO:0000313" key="5">
    <source>
        <dbReference type="Proteomes" id="UP001620626"/>
    </source>
</evidence>
<dbReference type="PANTHER" id="PTHR47160:SF8">
    <property type="entry name" value="MULE TRANSPOSASE DOMAIN-CONTAINING PROTEIN"/>
    <property type="match status" value="1"/>
</dbReference>
<dbReference type="EMBL" id="JBICBT010000057">
    <property type="protein sequence ID" value="KAL3124886.1"/>
    <property type="molecule type" value="Genomic_DNA"/>
</dbReference>
<feature type="transmembrane region" description="Helical" evidence="2">
    <location>
        <begin position="854"/>
        <end position="873"/>
    </location>
</feature>
<evidence type="ECO:0000256" key="1">
    <source>
        <dbReference type="SAM" id="MobiDB-lite"/>
    </source>
</evidence>
<sequence>MIRNKLESLQKSRKKRYLSDISNTTEEAVNFGVEIDEPQAMITSDNVEQQTLNEAELSTVTFERGKTNFGGDCLWLNGFRFTHHSGNRWRCTNRSCSAYANITNNGETGATGTLSQKEHNHLPAPQKQQAESKRQKIKESVLAEPCLKPTRLLSKVRRSATDEAFVAMSSNNALTEMMRREKKKLLGNVDVQDPLAFVIPATLREKRGEDIVLYDSRNVRQGEKDVVLIFGSVKTLEILRQCGTWHLDGTFKCAPSMWEQCFVIGASVHHRMCICMWCLLPGKQRRYYEEALNFLRGRTSPVVPGKVLCDFEKAEMAAIRAVFPTAQIKCCMFHYGQSLYRNFKRLGLVHLYGEKTEYGEAVRNTFRRVLSLPLLPPDIIRRAFSIIVASSPPGMQVFFLYFSRTYIGLTQRQLLDGVNAFGDNRLNFSPIGNHSSLGTTISTINSEHSYAATPVQFGIGSPAPSTLTWPTTVSPREQIVQYSLSPLSTSTAPSAWEDEIVRAPHFSIPMWNMHSQATSALARTNNGLEATHLHFMKGLCHHPALSDFICGVNESIDRQVDAARSARHFIHKRHKRYILQDAVIMRILADASYNNNGDIHDLMTALGLQVEGYAGKLKDFENFDDSIVHLSHQTEEVITRGGIMEKIIYFKLFQIVLILAFIWQLISLRQFCGTFVDPKTFLFDMRARHCKRYRLIGKDSTIDEFISMFNKLYNKILMNNTRGHQIEEQHHQFFDEFAATLHPAGRYCIQITITPFYWFFDWIGMLDRSTANHVPLFLFSKLFTYALLLLAALCHDIRQMLRSMEEYEFLAYPRAFGFAFCWCCTAVDSFKLLVNWTDFWTCFNFQADQTNVPLVTLVLCIVMVCSYVFEIVLHKFVLNDHRSLLLLHRSQQTEEVVTRGFSMEKIVYFKLFQIVLILAFIWQLISLHQFCGTFVDPKTFLYGIRASNCKRFMLIGRDSETGEFGAVYNRWHNQFLMNSTSTNGQQIDEQKCQFFDEFVVTLPPAGRYCIPITITPFYWFFDWIGMLDSSNTLNNVALFHLSKLFAGALVSLGDLCKGTMEMVRSMDEYEFSANSRAFAFAFGWCFNGVESVKLLLYWPDFWTCANFRADHTNVPLVTLVISVVMVCSSFSESFFIYSLRQKRKNGSAIE</sequence>
<proteinExistence type="predicted"/>
<accession>A0ABD2MBM8</accession>
<feature type="transmembrane region" description="Helical" evidence="2">
    <location>
        <begin position="1116"/>
        <end position="1137"/>
    </location>
</feature>
<feature type="transmembrane region" description="Helical" evidence="2">
    <location>
        <begin position="648"/>
        <end position="666"/>
    </location>
</feature>
<dbReference type="Proteomes" id="UP001620626">
    <property type="component" value="Unassembled WGS sequence"/>
</dbReference>
<feature type="region of interest" description="Disordered" evidence="1">
    <location>
        <begin position="107"/>
        <end position="134"/>
    </location>
</feature>
<reference evidence="4 5" key="1">
    <citation type="submission" date="2024-10" db="EMBL/GenBank/DDBJ databases">
        <authorList>
            <person name="Kim D."/>
        </authorList>
    </citation>
    <scope>NUCLEOTIDE SEQUENCE [LARGE SCALE GENOMIC DNA]</scope>
    <source>
        <strain evidence="4">BH-2024</strain>
    </source>
</reference>
<feature type="transmembrane region" description="Helical" evidence="2">
    <location>
        <begin position="774"/>
        <end position="794"/>
    </location>
</feature>
<evidence type="ECO:0000259" key="3">
    <source>
        <dbReference type="Pfam" id="PF10551"/>
    </source>
</evidence>
<protein>
    <recommendedName>
        <fullName evidence="3">MULE transposase domain-containing protein</fullName>
    </recommendedName>
</protein>
<keyword evidence="5" id="KW-1185">Reference proteome</keyword>
<organism evidence="4 5">
    <name type="scientific">Heterodera trifolii</name>
    <dbReference type="NCBI Taxonomy" id="157864"/>
    <lineage>
        <taxon>Eukaryota</taxon>
        <taxon>Metazoa</taxon>
        <taxon>Ecdysozoa</taxon>
        <taxon>Nematoda</taxon>
        <taxon>Chromadorea</taxon>
        <taxon>Rhabditida</taxon>
        <taxon>Tylenchina</taxon>
        <taxon>Tylenchomorpha</taxon>
        <taxon>Tylenchoidea</taxon>
        <taxon>Heteroderidae</taxon>
        <taxon>Heteroderinae</taxon>
        <taxon>Heterodera</taxon>
    </lineage>
</organism>
<feature type="transmembrane region" description="Helical" evidence="2">
    <location>
        <begin position="815"/>
        <end position="834"/>
    </location>
</feature>